<reference evidence="1 2" key="1">
    <citation type="submission" date="2014-03" db="EMBL/GenBank/DDBJ databases">
        <authorList>
            <person name="Sibley D."/>
            <person name="Venepally P."/>
            <person name="Karamycheva S."/>
            <person name="Hadjithomas M."/>
            <person name="Khan A."/>
            <person name="Brunk B."/>
            <person name="Roos D."/>
            <person name="Caler E."/>
            <person name="Lorenzi H."/>
        </authorList>
    </citation>
    <scope>NUCLEOTIDE SEQUENCE [LARGE SCALE GENOMIC DNA]</scope>
    <source>
        <strain evidence="2">p89</strain>
    </source>
</reference>
<dbReference type="VEuPathDB" id="ToxoDB:TGP89_235200B"/>
<accession>A0A086JYX0</accession>
<dbReference type="EMBL" id="AEYI02001451">
    <property type="protein sequence ID" value="KFG37338.1"/>
    <property type="molecule type" value="Genomic_DNA"/>
</dbReference>
<name>A0A086JYX0_TOXGO</name>
<sequence>RLLLENPIMFETEGTLDEVLKTATSQHSYTVGISLVTPAQEPPQYKQAKVVTSNEVSDSAVAVVVNYVAP</sequence>
<keyword evidence="1" id="KW-0378">Hydrolase</keyword>
<evidence type="ECO:0000313" key="1">
    <source>
        <dbReference type="EMBL" id="KFG37338.1"/>
    </source>
</evidence>
<dbReference type="EC" id="3.4.21.27" evidence="1"/>
<protein>
    <submittedName>
        <fullName evidence="1">PAN domain-containing protein</fullName>
        <ecNumber evidence="1">3.4.21.27</ecNumber>
    </submittedName>
</protein>
<feature type="non-terminal residue" evidence="1">
    <location>
        <position position="1"/>
    </location>
</feature>
<dbReference type="GO" id="GO:0004252">
    <property type="term" value="F:serine-type endopeptidase activity"/>
    <property type="evidence" value="ECO:0007669"/>
    <property type="project" value="UniProtKB-EC"/>
</dbReference>
<comment type="caution">
    <text evidence="1">The sequence shown here is derived from an EMBL/GenBank/DDBJ whole genome shotgun (WGS) entry which is preliminary data.</text>
</comment>
<evidence type="ECO:0000313" key="2">
    <source>
        <dbReference type="Proteomes" id="UP000028828"/>
    </source>
</evidence>
<proteinExistence type="predicted"/>
<dbReference type="Proteomes" id="UP000028828">
    <property type="component" value="Unassembled WGS sequence"/>
</dbReference>
<gene>
    <name evidence="1" type="ORF">TGP89_235200B</name>
</gene>
<dbReference type="AlphaFoldDB" id="A0A086JYX0"/>
<organism evidence="1 2">
    <name type="scientific">Toxoplasma gondii p89</name>
    <dbReference type="NCBI Taxonomy" id="943119"/>
    <lineage>
        <taxon>Eukaryota</taxon>
        <taxon>Sar</taxon>
        <taxon>Alveolata</taxon>
        <taxon>Apicomplexa</taxon>
        <taxon>Conoidasida</taxon>
        <taxon>Coccidia</taxon>
        <taxon>Eucoccidiorida</taxon>
        <taxon>Eimeriorina</taxon>
        <taxon>Sarcocystidae</taxon>
        <taxon>Toxoplasma</taxon>
    </lineage>
</organism>